<proteinExistence type="predicted"/>
<comment type="caution">
    <text evidence="3">The sequence shown here is derived from an EMBL/GenBank/DDBJ whole genome shotgun (WGS) entry which is preliminary data.</text>
</comment>
<accession>A0A1Y1W7H2</accession>
<keyword evidence="1" id="KW-0732">Signal</keyword>
<feature type="domain" description="RlpA-like protein double-psi beta-barrel" evidence="2">
    <location>
        <begin position="2"/>
        <end position="96"/>
    </location>
</feature>
<dbReference type="InterPro" id="IPR051477">
    <property type="entry name" value="Expansin_CellWall"/>
</dbReference>
<dbReference type="Proteomes" id="UP000193922">
    <property type="component" value="Unassembled WGS sequence"/>
</dbReference>
<protein>
    <submittedName>
        <fullName evidence="3">Barwin-like endoglucanase</fullName>
    </submittedName>
</protein>
<gene>
    <name evidence="3" type="ORF">DL89DRAFT_206952</name>
</gene>
<dbReference type="OrthoDB" id="406505at2759"/>
<dbReference type="EMBL" id="MCFD01000007">
    <property type="protein sequence ID" value="ORX69489.1"/>
    <property type="molecule type" value="Genomic_DNA"/>
</dbReference>
<dbReference type="PANTHER" id="PTHR31836">
    <property type="match status" value="1"/>
</dbReference>
<dbReference type="Gene3D" id="2.40.40.10">
    <property type="entry name" value="RlpA-like domain"/>
    <property type="match status" value="1"/>
</dbReference>
<dbReference type="RefSeq" id="XP_040743177.1">
    <property type="nucleotide sequence ID" value="XM_040884104.1"/>
</dbReference>
<dbReference type="SUPFAM" id="SSF50685">
    <property type="entry name" value="Barwin-like endoglucanases"/>
    <property type="match status" value="1"/>
</dbReference>
<dbReference type="STRING" id="61395.A0A1Y1W7H2"/>
<name>A0A1Y1W7H2_9FUNG</name>
<dbReference type="GeneID" id="63800752"/>
<evidence type="ECO:0000259" key="2">
    <source>
        <dbReference type="Pfam" id="PF03330"/>
    </source>
</evidence>
<dbReference type="InterPro" id="IPR036908">
    <property type="entry name" value="RlpA-like_sf"/>
</dbReference>
<dbReference type="AlphaFoldDB" id="A0A1Y1W7H2"/>
<evidence type="ECO:0000313" key="3">
    <source>
        <dbReference type="EMBL" id="ORX69489.1"/>
    </source>
</evidence>
<keyword evidence="4" id="KW-1185">Reference proteome</keyword>
<organism evidence="3 4">
    <name type="scientific">Linderina pennispora</name>
    <dbReference type="NCBI Taxonomy" id="61395"/>
    <lineage>
        <taxon>Eukaryota</taxon>
        <taxon>Fungi</taxon>
        <taxon>Fungi incertae sedis</taxon>
        <taxon>Zoopagomycota</taxon>
        <taxon>Kickxellomycotina</taxon>
        <taxon>Kickxellomycetes</taxon>
        <taxon>Kickxellales</taxon>
        <taxon>Kickxellaceae</taxon>
        <taxon>Linderina</taxon>
    </lineage>
</organism>
<feature type="non-terminal residue" evidence="3">
    <location>
        <position position="1"/>
    </location>
</feature>
<dbReference type="CDD" id="cd22272">
    <property type="entry name" value="DPBB_EXLX1-like"/>
    <property type="match status" value="1"/>
</dbReference>
<dbReference type="InterPro" id="IPR009009">
    <property type="entry name" value="RlpA-like_DPBB"/>
</dbReference>
<sequence>TFAGEGTYYDPGLGACGKTNKGTELIAAINAPQYGNTPNPNNAPVCGKCALVKGPLGQVKVKIVDRCPVCKTGDLDLSPSAFNKIGKKADGRIKITWSF</sequence>
<evidence type="ECO:0000256" key="1">
    <source>
        <dbReference type="ARBA" id="ARBA00022729"/>
    </source>
</evidence>
<feature type="non-terminal residue" evidence="3">
    <location>
        <position position="99"/>
    </location>
</feature>
<evidence type="ECO:0000313" key="4">
    <source>
        <dbReference type="Proteomes" id="UP000193922"/>
    </source>
</evidence>
<reference evidence="3 4" key="1">
    <citation type="submission" date="2016-07" db="EMBL/GenBank/DDBJ databases">
        <title>Pervasive Adenine N6-methylation of Active Genes in Fungi.</title>
        <authorList>
            <consortium name="DOE Joint Genome Institute"/>
            <person name="Mondo S.J."/>
            <person name="Dannebaum R.O."/>
            <person name="Kuo R.C."/>
            <person name="Labutti K."/>
            <person name="Haridas S."/>
            <person name="Kuo A."/>
            <person name="Salamov A."/>
            <person name="Ahrendt S.R."/>
            <person name="Lipzen A."/>
            <person name="Sullivan W."/>
            <person name="Andreopoulos W.B."/>
            <person name="Clum A."/>
            <person name="Lindquist E."/>
            <person name="Daum C."/>
            <person name="Ramamoorthy G.K."/>
            <person name="Gryganskyi A."/>
            <person name="Culley D."/>
            <person name="Magnuson J.K."/>
            <person name="James T.Y."/>
            <person name="O'Malley M.A."/>
            <person name="Stajich J.E."/>
            <person name="Spatafora J.W."/>
            <person name="Visel A."/>
            <person name="Grigoriev I.V."/>
        </authorList>
    </citation>
    <scope>NUCLEOTIDE SEQUENCE [LARGE SCALE GENOMIC DNA]</scope>
    <source>
        <strain evidence="3 4">ATCC 12442</strain>
    </source>
</reference>
<dbReference type="PANTHER" id="PTHR31836:SF21">
    <property type="entry name" value="EXPANSIN-LIKE PROTEIN 7"/>
    <property type="match status" value="1"/>
</dbReference>
<dbReference type="Pfam" id="PF03330">
    <property type="entry name" value="DPBB_1"/>
    <property type="match status" value="1"/>
</dbReference>